<evidence type="ECO:0000313" key="4">
    <source>
        <dbReference type="EMBL" id="EDH9289773.1"/>
    </source>
</evidence>
<dbReference type="Pfam" id="PF09327">
    <property type="entry name" value="Phage_Tail_Tip"/>
    <property type="match status" value="1"/>
</dbReference>
<dbReference type="InterPro" id="IPR015406">
    <property type="entry name" value="GpJ_CSF"/>
</dbReference>
<comment type="caution">
    <text evidence="2">The sequence shown here is derived from an EMBL/GenBank/DDBJ whole genome shotgun (WGS) entry which is preliminary data.</text>
</comment>
<dbReference type="EMBL" id="AAMJGT010000047">
    <property type="protein sequence ID" value="EDH9289773.1"/>
    <property type="molecule type" value="Genomic_DNA"/>
</dbReference>
<evidence type="ECO:0000259" key="1">
    <source>
        <dbReference type="Pfam" id="PF09327"/>
    </source>
</evidence>
<organism evidence="2">
    <name type="scientific">Salmonella typhimurium</name>
    <dbReference type="NCBI Taxonomy" id="90371"/>
    <lineage>
        <taxon>Bacteria</taxon>
        <taxon>Pseudomonadati</taxon>
        <taxon>Pseudomonadota</taxon>
        <taxon>Gammaproteobacteria</taxon>
        <taxon>Enterobacterales</taxon>
        <taxon>Enterobacteriaceae</taxon>
        <taxon>Salmonella</taxon>
    </lineage>
</organism>
<dbReference type="EMBL" id="AAMIBZ010000056">
    <property type="protein sequence ID" value="EDH5752701.1"/>
    <property type="molecule type" value="Genomic_DNA"/>
</dbReference>
<dbReference type="RefSeq" id="WP_233277001.1">
    <property type="nucleotide sequence ID" value="NZ_DAANHR010000068.1"/>
</dbReference>
<feature type="domain" description="Tip attachment protein J central straight fiber" evidence="1">
    <location>
        <begin position="15"/>
        <end position="55"/>
    </location>
</feature>
<evidence type="ECO:0000313" key="3">
    <source>
        <dbReference type="EMBL" id="EDH8091708.1"/>
    </source>
</evidence>
<name>A0A634RRY3_SALTM</name>
<protein>
    <submittedName>
        <fullName evidence="2">Phage tail protein</fullName>
    </submittedName>
</protein>
<sequence>MLKKIDLTENNASKLQQFSKEWQDANDKWSATWGVKIEQTKDGKYYVAGLGLSMED</sequence>
<dbReference type="EMBL" id="AAMIWK010000047">
    <property type="protein sequence ID" value="EDH8091708.1"/>
    <property type="molecule type" value="Genomic_DNA"/>
</dbReference>
<dbReference type="AlphaFoldDB" id="A0A634RRY3"/>
<reference evidence="2" key="1">
    <citation type="submission" date="2018-07" db="EMBL/GenBank/DDBJ databases">
        <authorList>
            <person name="Ashton P.M."/>
            <person name="Dallman T."/>
            <person name="Nair S."/>
            <person name="De Pinna E."/>
            <person name="Peters T."/>
            <person name="Grant K."/>
        </authorList>
    </citation>
    <scope>NUCLEOTIDE SEQUENCE</scope>
    <source>
        <strain evidence="3">359259</strain>
        <strain evidence="2">365856</strain>
        <strain evidence="4">367297</strain>
    </source>
</reference>
<evidence type="ECO:0000313" key="2">
    <source>
        <dbReference type="EMBL" id="EDH5752701.1"/>
    </source>
</evidence>
<gene>
    <name evidence="2" type="ORF">CB198_16975</name>
    <name evidence="3" type="ORF">CB570_21460</name>
    <name evidence="4" type="ORF">CC403_22290</name>
</gene>
<feature type="non-terminal residue" evidence="2">
    <location>
        <position position="56"/>
    </location>
</feature>
<accession>A0A634RRY3</accession>
<proteinExistence type="predicted"/>